<evidence type="ECO:0008006" key="3">
    <source>
        <dbReference type="Google" id="ProtNLM"/>
    </source>
</evidence>
<evidence type="ECO:0000313" key="2">
    <source>
        <dbReference type="Proteomes" id="UP000319576"/>
    </source>
</evidence>
<gene>
    <name evidence="1" type="ORF">ETAA1_52620</name>
</gene>
<name>A0A517Y0N6_9BACT</name>
<proteinExistence type="predicted"/>
<dbReference type="Proteomes" id="UP000319576">
    <property type="component" value="Chromosome"/>
</dbReference>
<sequence>MSRQLRRFEVLLPLRLNDGTPVPDAAVADTLIELEERFGAVSCETQTIRGRWRAEGQTYRDDLIRVFVDVDDDPEHREFFVAFKDVLKARFQQLDIWLTTYLIEVL</sequence>
<accession>A0A517Y0N6</accession>
<evidence type="ECO:0000313" key="1">
    <source>
        <dbReference type="EMBL" id="QDU23268.1"/>
    </source>
</evidence>
<dbReference type="EMBL" id="CP036273">
    <property type="protein sequence ID" value="QDU23268.1"/>
    <property type="molecule type" value="Genomic_DNA"/>
</dbReference>
<protein>
    <recommendedName>
        <fullName evidence="3">DUF4286 family protein</fullName>
    </recommendedName>
</protein>
<dbReference type="KEGG" id="uli:ETAA1_52620"/>
<dbReference type="AlphaFoldDB" id="A0A517Y0N6"/>
<keyword evidence="2" id="KW-1185">Reference proteome</keyword>
<organism evidence="1 2">
    <name type="scientific">Urbifossiella limnaea</name>
    <dbReference type="NCBI Taxonomy" id="2528023"/>
    <lineage>
        <taxon>Bacteria</taxon>
        <taxon>Pseudomonadati</taxon>
        <taxon>Planctomycetota</taxon>
        <taxon>Planctomycetia</taxon>
        <taxon>Gemmatales</taxon>
        <taxon>Gemmataceae</taxon>
        <taxon>Urbifossiella</taxon>
    </lineage>
</organism>
<reference evidence="1 2" key="1">
    <citation type="submission" date="2019-02" db="EMBL/GenBank/DDBJ databases">
        <title>Deep-cultivation of Planctomycetes and their phenomic and genomic characterization uncovers novel biology.</title>
        <authorList>
            <person name="Wiegand S."/>
            <person name="Jogler M."/>
            <person name="Boedeker C."/>
            <person name="Pinto D."/>
            <person name="Vollmers J."/>
            <person name="Rivas-Marin E."/>
            <person name="Kohn T."/>
            <person name="Peeters S.H."/>
            <person name="Heuer A."/>
            <person name="Rast P."/>
            <person name="Oberbeckmann S."/>
            <person name="Bunk B."/>
            <person name="Jeske O."/>
            <person name="Meyerdierks A."/>
            <person name="Storesund J.E."/>
            <person name="Kallscheuer N."/>
            <person name="Luecker S."/>
            <person name="Lage O.M."/>
            <person name="Pohl T."/>
            <person name="Merkel B.J."/>
            <person name="Hornburger P."/>
            <person name="Mueller R.-W."/>
            <person name="Bruemmer F."/>
            <person name="Labrenz M."/>
            <person name="Spormann A.M."/>
            <person name="Op den Camp H."/>
            <person name="Overmann J."/>
            <person name="Amann R."/>
            <person name="Jetten M.S.M."/>
            <person name="Mascher T."/>
            <person name="Medema M.H."/>
            <person name="Devos D.P."/>
            <person name="Kaster A.-K."/>
            <person name="Ovreas L."/>
            <person name="Rohde M."/>
            <person name="Galperin M.Y."/>
            <person name="Jogler C."/>
        </authorList>
    </citation>
    <scope>NUCLEOTIDE SEQUENCE [LARGE SCALE GENOMIC DNA]</scope>
    <source>
        <strain evidence="1 2">ETA_A1</strain>
    </source>
</reference>
<dbReference type="RefSeq" id="WP_202920406.1">
    <property type="nucleotide sequence ID" value="NZ_CP036273.1"/>
</dbReference>